<organism evidence="5 6">
    <name type="scientific">Paenibacillus chartarius</name>
    <dbReference type="NCBI Taxonomy" id="747481"/>
    <lineage>
        <taxon>Bacteria</taxon>
        <taxon>Bacillati</taxon>
        <taxon>Bacillota</taxon>
        <taxon>Bacilli</taxon>
        <taxon>Bacillales</taxon>
        <taxon>Paenibacillaceae</taxon>
        <taxon>Paenibacillus</taxon>
    </lineage>
</organism>
<proteinExistence type="predicted"/>
<evidence type="ECO:0000256" key="1">
    <source>
        <dbReference type="ARBA" id="ARBA00023015"/>
    </source>
</evidence>
<evidence type="ECO:0000259" key="4">
    <source>
        <dbReference type="PROSITE" id="PS50995"/>
    </source>
</evidence>
<evidence type="ECO:0000313" key="6">
    <source>
        <dbReference type="Proteomes" id="UP001589776"/>
    </source>
</evidence>
<reference evidence="5 6" key="1">
    <citation type="submission" date="2024-09" db="EMBL/GenBank/DDBJ databases">
        <authorList>
            <person name="Sun Q."/>
            <person name="Mori K."/>
        </authorList>
    </citation>
    <scope>NUCLEOTIDE SEQUENCE [LARGE SCALE GENOMIC DNA]</scope>
    <source>
        <strain evidence="5 6">CCM 7759</strain>
    </source>
</reference>
<evidence type="ECO:0000256" key="2">
    <source>
        <dbReference type="ARBA" id="ARBA00023125"/>
    </source>
</evidence>
<dbReference type="Gene3D" id="1.10.10.10">
    <property type="entry name" value="Winged helix-like DNA-binding domain superfamily/Winged helix DNA-binding domain"/>
    <property type="match status" value="1"/>
</dbReference>
<sequence>MSEHRYSIPRWMSILYRTGQMYLAARFEHLDIGKGQLIFLNALYRQDGMTQEEISYDLRIDKGTTAKALKKLEEQGYIVRLVRANDKRSYSVHLTEKALAIQDEVRQGFAEWRSLLLQGLSEEEQERMLDSLEKMGRNAAEVAAKFREGDRQVTGGGTDIS</sequence>
<keyword evidence="3" id="KW-0804">Transcription</keyword>
<dbReference type="PANTHER" id="PTHR42756">
    <property type="entry name" value="TRANSCRIPTIONAL REGULATOR, MARR"/>
    <property type="match status" value="1"/>
</dbReference>
<dbReference type="InterPro" id="IPR023187">
    <property type="entry name" value="Tscrpt_reg_MarR-type_CS"/>
</dbReference>
<dbReference type="SMART" id="SM00347">
    <property type="entry name" value="HTH_MARR"/>
    <property type="match status" value="1"/>
</dbReference>
<keyword evidence="2" id="KW-0238">DNA-binding</keyword>
<dbReference type="InterPro" id="IPR000835">
    <property type="entry name" value="HTH_MarR-typ"/>
</dbReference>
<dbReference type="Proteomes" id="UP001589776">
    <property type="component" value="Unassembled WGS sequence"/>
</dbReference>
<dbReference type="InterPro" id="IPR036388">
    <property type="entry name" value="WH-like_DNA-bd_sf"/>
</dbReference>
<accession>A0ABV6DJH9</accession>
<dbReference type="EMBL" id="JBHLWN010000034">
    <property type="protein sequence ID" value="MFC0212757.1"/>
    <property type="molecule type" value="Genomic_DNA"/>
</dbReference>
<dbReference type="PRINTS" id="PR00598">
    <property type="entry name" value="HTHMARR"/>
</dbReference>
<keyword evidence="1" id="KW-0805">Transcription regulation</keyword>
<dbReference type="InterPro" id="IPR036390">
    <property type="entry name" value="WH_DNA-bd_sf"/>
</dbReference>
<dbReference type="RefSeq" id="WP_377469980.1">
    <property type="nucleotide sequence ID" value="NZ_JBHLWN010000034.1"/>
</dbReference>
<keyword evidence="6" id="KW-1185">Reference proteome</keyword>
<dbReference type="PANTHER" id="PTHR42756:SF2">
    <property type="entry name" value="MARR FAMILY REGULATORY PROTEIN"/>
    <property type="match status" value="1"/>
</dbReference>
<dbReference type="PROSITE" id="PS50995">
    <property type="entry name" value="HTH_MARR_2"/>
    <property type="match status" value="1"/>
</dbReference>
<comment type="caution">
    <text evidence="5">The sequence shown here is derived from an EMBL/GenBank/DDBJ whole genome shotgun (WGS) entry which is preliminary data.</text>
</comment>
<protein>
    <submittedName>
        <fullName evidence="5">MarR family winged helix-turn-helix transcriptional regulator</fullName>
    </submittedName>
</protein>
<evidence type="ECO:0000256" key="3">
    <source>
        <dbReference type="ARBA" id="ARBA00023163"/>
    </source>
</evidence>
<dbReference type="SUPFAM" id="SSF46785">
    <property type="entry name" value="Winged helix' DNA-binding domain"/>
    <property type="match status" value="1"/>
</dbReference>
<dbReference type="PROSITE" id="PS01117">
    <property type="entry name" value="HTH_MARR_1"/>
    <property type="match status" value="1"/>
</dbReference>
<feature type="domain" description="HTH marR-type" evidence="4">
    <location>
        <begin position="1"/>
        <end position="137"/>
    </location>
</feature>
<gene>
    <name evidence="5" type="ORF">ACFFK0_09805</name>
</gene>
<dbReference type="Pfam" id="PF01047">
    <property type="entry name" value="MarR"/>
    <property type="match status" value="1"/>
</dbReference>
<evidence type="ECO:0000313" key="5">
    <source>
        <dbReference type="EMBL" id="MFC0212757.1"/>
    </source>
</evidence>
<name>A0ABV6DJH9_9BACL</name>